<dbReference type="RefSeq" id="WP_109906057.1">
    <property type="nucleotide sequence ID" value="NZ_QGLE01000006.1"/>
</dbReference>
<feature type="active site" description="Proton donor/acceptor" evidence="1">
    <location>
        <position position="128"/>
    </location>
</feature>
<accession>A0A317EBQ8</accession>
<sequence>MDIEVFPDGIVRFAGRAFAVSLGRAGMVADKREGDGGTPVGTWPLRRVFYRPDRLAAPACALPVTPIAPDDGWCDAPEHPAYNRPVRLPFPASHEAMWREDHLYDLVVVVGHNDDPPLPGRGSAIFLHLKRPDGGPTAGCVAFGQDDLLWLLAHLSADSRLIVHAGV</sequence>
<dbReference type="PROSITE" id="PS52029">
    <property type="entry name" value="LD_TPASE"/>
    <property type="match status" value="1"/>
</dbReference>
<feature type="domain" description="L,D-TPase catalytic" evidence="2">
    <location>
        <begin position="1"/>
        <end position="164"/>
    </location>
</feature>
<name>A0A317EBQ8_9PROT</name>
<comment type="caution">
    <text evidence="3">The sequence shown here is derived from an EMBL/GenBank/DDBJ whole genome shotgun (WGS) entry which is preliminary data.</text>
</comment>
<dbReference type="GO" id="GO:0009252">
    <property type="term" value="P:peptidoglycan biosynthetic process"/>
    <property type="evidence" value="ECO:0007669"/>
    <property type="project" value="UniProtKB-KW"/>
</dbReference>
<reference evidence="3 4" key="1">
    <citation type="submission" date="2018-05" db="EMBL/GenBank/DDBJ databases">
        <title>Zavarzinia sp. HR-AS.</title>
        <authorList>
            <person name="Lee Y."/>
            <person name="Jeon C.O."/>
        </authorList>
    </citation>
    <scope>NUCLEOTIDE SEQUENCE [LARGE SCALE GENOMIC DNA]</scope>
    <source>
        <strain evidence="3 4">HR-AS</strain>
    </source>
</reference>
<dbReference type="InterPro" id="IPR005490">
    <property type="entry name" value="LD_TPept_cat_dom"/>
</dbReference>
<keyword evidence="1" id="KW-0133">Cell shape</keyword>
<dbReference type="GO" id="GO:0071555">
    <property type="term" value="P:cell wall organization"/>
    <property type="evidence" value="ECO:0007669"/>
    <property type="project" value="UniProtKB-UniRule"/>
</dbReference>
<evidence type="ECO:0000313" key="3">
    <source>
        <dbReference type="EMBL" id="PWR22595.1"/>
    </source>
</evidence>
<evidence type="ECO:0000313" key="4">
    <source>
        <dbReference type="Proteomes" id="UP000245461"/>
    </source>
</evidence>
<proteinExistence type="predicted"/>
<keyword evidence="1" id="KW-0961">Cell wall biogenesis/degradation</keyword>
<keyword evidence="1" id="KW-0573">Peptidoglycan synthesis</keyword>
<dbReference type="GO" id="GO:0008360">
    <property type="term" value="P:regulation of cell shape"/>
    <property type="evidence" value="ECO:0007669"/>
    <property type="project" value="UniProtKB-UniRule"/>
</dbReference>
<dbReference type="AlphaFoldDB" id="A0A317EBQ8"/>
<gene>
    <name evidence="3" type="ORF">DKG74_12030</name>
</gene>
<evidence type="ECO:0000256" key="1">
    <source>
        <dbReference type="PROSITE-ProRule" id="PRU01373"/>
    </source>
</evidence>
<comment type="pathway">
    <text evidence="1">Cell wall biogenesis; peptidoglycan biosynthesis.</text>
</comment>
<dbReference type="Pfam" id="PF03734">
    <property type="entry name" value="YkuD"/>
    <property type="match status" value="1"/>
</dbReference>
<protein>
    <recommendedName>
        <fullName evidence="2">L,D-TPase catalytic domain-containing protein</fullName>
    </recommendedName>
</protein>
<dbReference type="PANTHER" id="PTHR38589">
    <property type="entry name" value="BLR0621 PROTEIN"/>
    <property type="match status" value="1"/>
</dbReference>
<organism evidence="3 4">
    <name type="scientific">Zavarzinia aquatilis</name>
    <dbReference type="NCBI Taxonomy" id="2211142"/>
    <lineage>
        <taxon>Bacteria</taxon>
        <taxon>Pseudomonadati</taxon>
        <taxon>Pseudomonadota</taxon>
        <taxon>Alphaproteobacteria</taxon>
        <taxon>Rhodospirillales</taxon>
        <taxon>Zavarziniaceae</taxon>
        <taxon>Zavarzinia</taxon>
    </lineage>
</organism>
<dbReference type="PANTHER" id="PTHR38589:SF1">
    <property type="entry name" value="BLR0621 PROTEIN"/>
    <property type="match status" value="1"/>
</dbReference>
<evidence type="ECO:0000259" key="2">
    <source>
        <dbReference type="PROSITE" id="PS52029"/>
    </source>
</evidence>
<dbReference type="Proteomes" id="UP000245461">
    <property type="component" value="Unassembled WGS sequence"/>
</dbReference>
<feature type="active site" description="Nucleophile" evidence="1">
    <location>
        <position position="140"/>
    </location>
</feature>
<dbReference type="EMBL" id="QGLE01000006">
    <property type="protein sequence ID" value="PWR22595.1"/>
    <property type="molecule type" value="Genomic_DNA"/>
</dbReference>
<keyword evidence="4" id="KW-1185">Reference proteome</keyword>
<dbReference type="GO" id="GO:0016740">
    <property type="term" value="F:transferase activity"/>
    <property type="evidence" value="ECO:0007669"/>
    <property type="project" value="InterPro"/>
</dbReference>
<dbReference type="OrthoDB" id="9804204at2"/>